<dbReference type="RefSeq" id="WP_109276661.1">
    <property type="nucleotide sequence ID" value="NZ_QFKX01000006.1"/>
</dbReference>
<dbReference type="OrthoDB" id="3194758at2"/>
<dbReference type="Gene3D" id="3.30.2400.10">
    <property type="entry name" value="Major capsid protein gp5"/>
    <property type="match status" value="1"/>
</dbReference>
<evidence type="ECO:0000313" key="3">
    <source>
        <dbReference type="EMBL" id="PWH05199.1"/>
    </source>
</evidence>
<dbReference type="AlphaFoldDB" id="A0A2U2RH52"/>
<dbReference type="Pfam" id="PF05065">
    <property type="entry name" value="Phage_capsid"/>
    <property type="match status" value="1"/>
</dbReference>
<evidence type="ECO:0000313" key="4">
    <source>
        <dbReference type="Proteomes" id="UP000245590"/>
    </source>
</evidence>
<proteinExistence type="predicted"/>
<comment type="caution">
    <text evidence="3">The sequence shown here is derived from an EMBL/GenBank/DDBJ whole genome shotgun (WGS) entry which is preliminary data.</text>
</comment>
<organism evidence="3 4">
    <name type="scientific">Brachybacterium endophyticum</name>
    <dbReference type="NCBI Taxonomy" id="2182385"/>
    <lineage>
        <taxon>Bacteria</taxon>
        <taxon>Bacillati</taxon>
        <taxon>Actinomycetota</taxon>
        <taxon>Actinomycetes</taxon>
        <taxon>Micrococcales</taxon>
        <taxon>Dermabacteraceae</taxon>
        <taxon>Brachybacterium</taxon>
    </lineage>
</organism>
<dbReference type="Proteomes" id="UP000245590">
    <property type="component" value="Unassembled WGS sequence"/>
</dbReference>
<dbReference type="NCBIfam" id="TIGR01554">
    <property type="entry name" value="major_cap_HK97"/>
    <property type="match status" value="1"/>
</dbReference>
<dbReference type="SUPFAM" id="SSF56563">
    <property type="entry name" value="Major capsid protein gp5"/>
    <property type="match status" value="1"/>
</dbReference>
<name>A0A2U2RH52_9MICO</name>
<dbReference type="InterPro" id="IPR054612">
    <property type="entry name" value="Phage_capsid-like_C"/>
</dbReference>
<keyword evidence="4" id="KW-1185">Reference proteome</keyword>
<gene>
    <name evidence="3" type="ORF">DEO23_14050</name>
</gene>
<feature type="domain" description="Phage capsid-like C-terminal" evidence="2">
    <location>
        <begin position="11"/>
        <end position="127"/>
    </location>
</feature>
<dbReference type="EMBL" id="QFKX01000006">
    <property type="protein sequence ID" value="PWH05199.1"/>
    <property type="molecule type" value="Genomic_DNA"/>
</dbReference>
<dbReference type="InterPro" id="IPR024455">
    <property type="entry name" value="Phage_capsid"/>
</dbReference>
<sequence length="305" mass="32711">MAITLDGLSVPLPQDWAATTMKQAFEQSVAGQLSPSEPMPTNGKVIPVYEGGFEVGYTAEASPKPASDVTFTTRSVVPWKFAGLVGVSKEAARANPAQMLTIMQQDMQNAVQRQLDLGIFYGKSAFNGTAIPNAPFINQTTNRVGLTDGDLVPQILAGYDLAAVDSDPDGFAFDPRYRTKLALASQQQLAPAGGTSSMPNLNQVVGQFAGLKTAFGRAVSGRVGSQPDTGVRGFVGDWEKLHWGFSENVELTRSDQASWVDGSGKTWNAFQDNMILYRIEFEAGWYIDADAFAAYEEGTSESGGE</sequence>
<comment type="subcellular location">
    <subcellularLocation>
        <location evidence="1">Virion</location>
    </subcellularLocation>
</comment>
<reference evidence="3 4" key="1">
    <citation type="submission" date="2018-05" db="EMBL/GenBank/DDBJ databases">
        <title>Brachybacterium sp. M1HQ-2T, whole genome shotgun sequence.</title>
        <authorList>
            <person name="Tuo L."/>
        </authorList>
    </citation>
    <scope>NUCLEOTIDE SEQUENCE [LARGE SCALE GENOMIC DNA]</scope>
    <source>
        <strain evidence="3 4">M1HQ-2</strain>
    </source>
</reference>
<evidence type="ECO:0000256" key="1">
    <source>
        <dbReference type="ARBA" id="ARBA00004328"/>
    </source>
</evidence>
<accession>A0A2U2RH52</accession>
<evidence type="ECO:0000259" key="2">
    <source>
        <dbReference type="Pfam" id="PF05065"/>
    </source>
</evidence>
<protein>
    <submittedName>
        <fullName evidence="3">Phage major capsid protein</fullName>
    </submittedName>
</protein>